<reference evidence="1 2" key="1">
    <citation type="submission" date="2019-11" db="EMBL/GenBank/DDBJ databases">
        <title>Whole-genome sequence of a Rhodoblastus acidophilus DSM 142.</title>
        <authorList>
            <person name="Kyndt J.A."/>
            <person name="Meyer T.E."/>
        </authorList>
    </citation>
    <scope>NUCLEOTIDE SEQUENCE [LARGE SCALE GENOMIC DNA]</scope>
    <source>
        <strain evidence="1 2">DSM 142</strain>
    </source>
</reference>
<sequence>MFEEFDIEYSTGKFVSDLTNVAECDNAMDELLLICSSIEEQLKQAKYNARFGNQVDTDWERRTISALKIKRLARQQVSVIRGRMAKSERKNAQESIDRKLLETIKKFFPKEFFRAVEIMKSEN</sequence>
<accession>A0A6N8DLB1</accession>
<comment type="caution">
    <text evidence="1">The sequence shown here is derived from an EMBL/GenBank/DDBJ whole genome shotgun (WGS) entry which is preliminary data.</text>
</comment>
<protein>
    <submittedName>
        <fullName evidence="1">Uncharacterized protein</fullName>
    </submittedName>
</protein>
<dbReference type="RefSeq" id="WP_155446068.1">
    <property type="nucleotide sequence ID" value="NZ_JAOQNR010000010.1"/>
</dbReference>
<evidence type="ECO:0000313" key="2">
    <source>
        <dbReference type="Proteomes" id="UP000439113"/>
    </source>
</evidence>
<dbReference type="Proteomes" id="UP000439113">
    <property type="component" value="Unassembled WGS sequence"/>
</dbReference>
<dbReference type="EMBL" id="WNKS01000007">
    <property type="protein sequence ID" value="MTV31382.1"/>
    <property type="molecule type" value="Genomic_DNA"/>
</dbReference>
<evidence type="ECO:0000313" key="1">
    <source>
        <dbReference type="EMBL" id="MTV31382.1"/>
    </source>
</evidence>
<dbReference type="AlphaFoldDB" id="A0A6N8DLB1"/>
<gene>
    <name evidence="1" type="ORF">GJ654_10290</name>
</gene>
<name>A0A6N8DLB1_RHOAC</name>
<proteinExistence type="predicted"/>
<organism evidence="1 2">
    <name type="scientific">Rhodoblastus acidophilus</name>
    <name type="common">Rhodopseudomonas acidophila</name>
    <dbReference type="NCBI Taxonomy" id="1074"/>
    <lineage>
        <taxon>Bacteria</taxon>
        <taxon>Pseudomonadati</taxon>
        <taxon>Pseudomonadota</taxon>
        <taxon>Alphaproteobacteria</taxon>
        <taxon>Hyphomicrobiales</taxon>
        <taxon>Rhodoblastaceae</taxon>
        <taxon>Rhodoblastus</taxon>
    </lineage>
</organism>